<feature type="DNA-binding region" description="OmpR/PhoB-type" evidence="6">
    <location>
        <begin position="1"/>
        <end position="92"/>
    </location>
</feature>
<evidence type="ECO:0000313" key="9">
    <source>
        <dbReference type="EMBL" id="MFC5055845.1"/>
    </source>
</evidence>
<dbReference type="Pfam" id="PF13424">
    <property type="entry name" value="TPR_12"/>
    <property type="match status" value="2"/>
</dbReference>
<evidence type="ECO:0000256" key="4">
    <source>
        <dbReference type="ARBA" id="ARBA00023163"/>
    </source>
</evidence>
<proteinExistence type="inferred from homology"/>
<keyword evidence="10" id="KW-1185">Reference proteome</keyword>
<keyword evidence="5" id="KW-0802">TPR repeat</keyword>
<comment type="caution">
    <text evidence="9">The sequence shown here is derived from an EMBL/GenBank/DDBJ whole genome shotgun (WGS) entry which is preliminary data.</text>
</comment>
<dbReference type="SUPFAM" id="SSF46894">
    <property type="entry name" value="C-terminal effector domain of the bipartite response regulators"/>
    <property type="match status" value="1"/>
</dbReference>
<dbReference type="InterPro" id="IPR011990">
    <property type="entry name" value="TPR-like_helical_dom_sf"/>
</dbReference>
<dbReference type="EMBL" id="JBHSJB010000017">
    <property type="protein sequence ID" value="MFC5055845.1"/>
    <property type="molecule type" value="Genomic_DNA"/>
</dbReference>
<evidence type="ECO:0000256" key="3">
    <source>
        <dbReference type="ARBA" id="ARBA00023125"/>
    </source>
</evidence>
<feature type="repeat" description="TPR" evidence="5">
    <location>
        <begin position="686"/>
        <end position="719"/>
    </location>
</feature>
<evidence type="ECO:0000256" key="2">
    <source>
        <dbReference type="ARBA" id="ARBA00023015"/>
    </source>
</evidence>
<accession>A0ABV9XZX2</accession>
<dbReference type="Gene3D" id="1.10.10.10">
    <property type="entry name" value="Winged helix-like DNA-binding domain superfamily/Winged helix DNA-binding domain"/>
    <property type="match status" value="2"/>
</dbReference>
<evidence type="ECO:0000256" key="7">
    <source>
        <dbReference type="SAM" id="MobiDB-lite"/>
    </source>
</evidence>
<evidence type="ECO:0000256" key="5">
    <source>
        <dbReference type="PROSITE-ProRule" id="PRU00339"/>
    </source>
</evidence>
<dbReference type="PRINTS" id="PR00364">
    <property type="entry name" value="DISEASERSIST"/>
</dbReference>
<feature type="domain" description="OmpR/PhoB-type" evidence="8">
    <location>
        <begin position="1"/>
        <end position="92"/>
    </location>
</feature>
<dbReference type="SMART" id="SM00028">
    <property type="entry name" value="TPR"/>
    <property type="match status" value="5"/>
</dbReference>
<dbReference type="SMART" id="SM01043">
    <property type="entry name" value="BTAD"/>
    <property type="match status" value="1"/>
</dbReference>
<dbReference type="InterPro" id="IPR036388">
    <property type="entry name" value="WH-like_DNA-bd_sf"/>
</dbReference>
<keyword evidence="3 6" id="KW-0238">DNA-binding</keyword>
<dbReference type="InterPro" id="IPR001867">
    <property type="entry name" value="OmpR/PhoB-type_DNA-bd"/>
</dbReference>
<evidence type="ECO:0000259" key="8">
    <source>
        <dbReference type="PROSITE" id="PS51755"/>
    </source>
</evidence>
<dbReference type="CDD" id="cd15831">
    <property type="entry name" value="BTAD"/>
    <property type="match status" value="1"/>
</dbReference>
<dbReference type="PANTHER" id="PTHR35807:SF1">
    <property type="entry name" value="TRANSCRIPTIONAL REGULATOR REDD"/>
    <property type="match status" value="1"/>
</dbReference>
<dbReference type="SUPFAM" id="SSF52540">
    <property type="entry name" value="P-loop containing nucleoside triphosphate hydrolases"/>
    <property type="match status" value="1"/>
</dbReference>
<evidence type="ECO:0000256" key="6">
    <source>
        <dbReference type="PROSITE-ProRule" id="PRU01091"/>
    </source>
</evidence>
<dbReference type="RefSeq" id="WP_344040850.1">
    <property type="nucleotide sequence ID" value="NZ_BAAAKE010000025.1"/>
</dbReference>
<dbReference type="PANTHER" id="PTHR35807">
    <property type="entry name" value="TRANSCRIPTIONAL REGULATOR REDD-RELATED"/>
    <property type="match status" value="1"/>
</dbReference>
<dbReference type="InterPro" id="IPR005158">
    <property type="entry name" value="BTAD"/>
</dbReference>
<evidence type="ECO:0000256" key="1">
    <source>
        <dbReference type="ARBA" id="ARBA00005820"/>
    </source>
</evidence>
<dbReference type="SUPFAM" id="SSF48452">
    <property type="entry name" value="TPR-like"/>
    <property type="match status" value="3"/>
</dbReference>
<organism evidence="9 10">
    <name type="scientific">Saccharothrix xinjiangensis</name>
    <dbReference type="NCBI Taxonomy" id="204798"/>
    <lineage>
        <taxon>Bacteria</taxon>
        <taxon>Bacillati</taxon>
        <taxon>Actinomycetota</taxon>
        <taxon>Actinomycetes</taxon>
        <taxon>Pseudonocardiales</taxon>
        <taxon>Pseudonocardiaceae</taxon>
        <taxon>Saccharothrix</taxon>
    </lineage>
</organism>
<feature type="region of interest" description="Disordered" evidence="7">
    <location>
        <begin position="880"/>
        <end position="904"/>
    </location>
</feature>
<dbReference type="PROSITE" id="PS50005">
    <property type="entry name" value="TPR"/>
    <property type="match status" value="1"/>
</dbReference>
<sequence length="904" mass="98504">MAVELRVLGQVELLVDGRPVEVGHARQRCVLAVLLVEANRVVTPEQLVERVWAGRLPHKARQVVTNYVSRLRRALPGEAVIARRGGGYSLEVDPASVDLHRFRLLVARARGQGDARALALLEEASRLWRGEAFEGLDAPWLAAVREGLARERFAADVDRVDLALARGRHAELCAELAERADAHPLDERVAGQLVLALHRSGRREEALARFEDIRARLADGLGADPGPDLRALHRQVLAAAPAPRQLPARPWWFTGRATELERLDESARVAVVAGSGGIGKTWLALDWAHRNADRFPDGQLFVDLRGFSPEGEPMDPAVAVRGFLDALGVAPGRVPVDPAGRTALFRDLVVDRRVLLVLDNAVDAAQVAPLLPGGGSCAVLVTSRNQLTGLAAEQVLHLPLDVLADDEARALLANRLGADRAAAEPAAVDELAGFCGGFPLALSIVAGHAHTHPDLPLALLAAELRDLGLGTLDDHDPTASLPAVLSWSLHDLTADQTTAFALLGIAPGPDIGLPAAASLTGLSPDRAEVVLHDLEQASLVARDASGRYRMHDLIRGYAAATAHRDLDADRRTAALRRVVDFCTRTAHAAERLLNPHLRPIDLDPPLTRPHPLPDVPAALAWLDTEHRVLLAAQQTAAAHRWHATTWQLAWSLTTFLYRRGHLHDALTAWRAALSSAEHLPDPAARTLAHRLLGSACAELGRHEEAAEHLRRALALAERQGDTDHLAHTHRECARAWALRGDHRRALDHARLALDLFRTLGQPVWQARALNAVGWYAVLLGDHDTAREHCRAALDLLRRHPNPVGEADTLDSLGLIDHRTGRHHESVEHYREALALFRAHGDTNAVADTLDALGRPHAALGQREQARAVWREARDLFRQQGREQQAERVREQLDALDRADDGSPG</sequence>
<dbReference type="InterPro" id="IPR019734">
    <property type="entry name" value="TPR_rpt"/>
</dbReference>
<protein>
    <submittedName>
        <fullName evidence="9">BTAD domain-containing putative transcriptional regulator</fullName>
    </submittedName>
</protein>
<dbReference type="SMART" id="SM00862">
    <property type="entry name" value="Trans_reg_C"/>
    <property type="match status" value="1"/>
</dbReference>
<dbReference type="Proteomes" id="UP001595833">
    <property type="component" value="Unassembled WGS sequence"/>
</dbReference>
<gene>
    <name evidence="9" type="ORF">ACFPFM_19050</name>
</gene>
<dbReference type="Pfam" id="PF03704">
    <property type="entry name" value="BTAD"/>
    <property type="match status" value="1"/>
</dbReference>
<keyword evidence="4" id="KW-0804">Transcription</keyword>
<dbReference type="InterPro" id="IPR016032">
    <property type="entry name" value="Sig_transdc_resp-reg_C-effctor"/>
</dbReference>
<dbReference type="InterPro" id="IPR051677">
    <property type="entry name" value="AfsR-DnrI-RedD_regulator"/>
</dbReference>
<dbReference type="Pfam" id="PF00486">
    <property type="entry name" value="Trans_reg_C"/>
    <property type="match status" value="1"/>
</dbReference>
<dbReference type="InterPro" id="IPR027417">
    <property type="entry name" value="P-loop_NTPase"/>
</dbReference>
<reference evidence="10" key="1">
    <citation type="journal article" date="2019" name="Int. J. Syst. Evol. Microbiol.">
        <title>The Global Catalogue of Microorganisms (GCM) 10K type strain sequencing project: providing services to taxonomists for standard genome sequencing and annotation.</title>
        <authorList>
            <consortium name="The Broad Institute Genomics Platform"/>
            <consortium name="The Broad Institute Genome Sequencing Center for Infectious Disease"/>
            <person name="Wu L."/>
            <person name="Ma J."/>
        </authorList>
    </citation>
    <scope>NUCLEOTIDE SEQUENCE [LARGE SCALE GENOMIC DNA]</scope>
    <source>
        <strain evidence="10">KCTC 12848</strain>
    </source>
</reference>
<evidence type="ECO:0000313" key="10">
    <source>
        <dbReference type="Proteomes" id="UP001595833"/>
    </source>
</evidence>
<comment type="similarity">
    <text evidence="1">Belongs to the AfsR/DnrI/RedD regulatory family.</text>
</comment>
<dbReference type="PROSITE" id="PS51755">
    <property type="entry name" value="OMPR_PHOB"/>
    <property type="match status" value="1"/>
</dbReference>
<keyword evidence="2" id="KW-0805">Transcription regulation</keyword>
<dbReference type="Gene3D" id="1.25.40.10">
    <property type="entry name" value="Tetratricopeptide repeat domain"/>
    <property type="match status" value="3"/>
</dbReference>
<name>A0ABV9XZX2_9PSEU</name>